<protein>
    <recommendedName>
        <fullName evidence="5">Lipoprotein</fullName>
    </recommendedName>
</protein>
<feature type="chain" id="PRO_5009579064" description="Lipoprotein" evidence="2">
    <location>
        <begin position="19"/>
        <end position="122"/>
    </location>
</feature>
<dbReference type="Proteomes" id="UP000176294">
    <property type="component" value="Unassembled WGS sequence"/>
</dbReference>
<keyword evidence="4" id="KW-1185">Reference proteome</keyword>
<keyword evidence="2" id="KW-0732">Signal</keyword>
<feature type="region of interest" description="Disordered" evidence="1">
    <location>
        <begin position="82"/>
        <end position="122"/>
    </location>
</feature>
<organism evidence="3 4">
    <name type="scientific">Hymenobacter lapidarius</name>
    <dbReference type="NCBI Taxonomy" id="1908237"/>
    <lineage>
        <taxon>Bacteria</taxon>
        <taxon>Pseudomonadati</taxon>
        <taxon>Bacteroidota</taxon>
        <taxon>Cytophagia</taxon>
        <taxon>Cytophagales</taxon>
        <taxon>Hymenobacteraceae</taxon>
        <taxon>Hymenobacter</taxon>
    </lineage>
</organism>
<dbReference type="AlphaFoldDB" id="A0A1G1T8T4"/>
<name>A0A1G1T8T4_9BACT</name>
<reference evidence="3 4" key="1">
    <citation type="submission" date="2016-08" db="EMBL/GenBank/DDBJ databases">
        <title>Hymenobacter coccineus sp. nov., Hymenobacter lapidarius sp. nov. and Hymenobacter glacialis sp. nov., isolated from Antarctic soil.</title>
        <authorList>
            <person name="Sedlacek I."/>
            <person name="Kralova S."/>
            <person name="Kyrova K."/>
            <person name="Maslanova I."/>
            <person name="Stankova E."/>
            <person name="Vrbovska V."/>
            <person name="Nemec M."/>
            <person name="Bartak M."/>
            <person name="Svec P."/>
            <person name="Busse H.-J."/>
            <person name="Pantucek R."/>
        </authorList>
    </citation>
    <scope>NUCLEOTIDE SEQUENCE [LARGE SCALE GENOMIC DNA]</scope>
    <source>
        <strain evidence="3 4">CCM 8643</strain>
    </source>
</reference>
<evidence type="ECO:0000313" key="3">
    <source>
        <dbReference type="EMBL" id="OGX87289.1"/>
    </source>
</evidence>
<accession>A0A1G1T8T4</accession>
<dbReference type="STRING" id="1908237.BEN47_11540"/>
<feature type="signal peptide" evidence="2">
    <location>
        <begin position="1"/>
        <end position="18"/>
    </location>
</feature>
<sequence>MKLISRSALALLLGTALAGTLSSCDYSWSPGKNPQNSTSFTRAPGWHSYDVDLDSINRKQRVEPAGGVGSAVAIKNGTVQEQLNSAPAGKSATSPQAPSGTMAEADKSTLGVGNKNDEKQPK</sequence>
<evidence type="ECO:0008006" key="5">
    <source>
        <dbReference type="Google" id="ProtNLM"/>
    </source>
</evidence>
<evidence type="ECO:0000256" key="2">
    <source>
        <dbReference type="SAM" id="SignalP"/>
    </source>
</evidence>
<dbReference type="RefSeq" id="WP_070726458.1">
    <property type="nucleotide sequence ID" value="NZ_MDZB01000091.1"/>
</dbReference>
<dbReference type="OrthoDB" id="885510at2"/>
<feature type="compositionally biased region" description="Polar residues" evidence="1">
    <location>
        <begin position="82"/>
        <end position="99"/>
    </location>
</feature>
<proteinExistence type="predicted"/>
<gene>
    <name evidence="3" type="ORF">BEN47_11540</name>
</gene>
<comment type="caution">
    <text evidence="3">The sequence shown here is derived from an EMBL/GenBank/DDBJ whole genome shotgun (WGS) entry which is preliminary data.</text>
</comment>
<dbReference type="EMBL" id="MDZB01000091">
    <property type="protein sequence ID" value="OGX87289.1"/>
    <property type="molecule type" value="Genomic_DNA"/>
</dbReference>
<evidence type="ECO:0000256" key="1">
    <source>
        <dbReference type="SAM" id="MobiDB-lite"/>
    </source>
</evidence>
<evidence type="ECO:0000313" key="4">
    <source>
        <dbReference type="Proteomes" id="UP000176294"/>
    </source>
</evidence>
<dbReference type="PROSITE" id="PS51257">
    <property type="entry name" value="PROKAR_LIPOPROTEIN"/>
    <property type="match status" value="1"/>
</dbReference>